<dbReference type="AlphaFoldDB" id="A0A8B6CXW8"/>
<organism evidence="2 3">
    <name type="scientific">Mytilus galloprovincialis</name>
    <name type="common">Mediterranean mussel</name>
    <dbReference type="NCBI Taxonomy" id="29158"/>
    <lineage>
        <taxon>Eukaryota</taxon>
        <taxon>Metazoa</taxon>
        <taxon>Spiralia</taxon>
        <taxon>Lophotrochozoa</taxon>
        <taxon>Mollusca</taxon>
        <taxon>Bivalvia</taxon>
        <taxon>Autobranchia</taxon>
        <taxon>Pteriomorphia</taxon>
        <taxon>Mytilida</taxon>
        <taxon>Mytiloidea</taxon>
        <taxon>Mytilidae</taxon>
        <taxon>Mytilinae</taxon>
        <taxon>Mytilus</taxon>
    </lineage>
</organism>
<dbReference type="EMBL" id="UYJE01002422">
    <property type="protein sequence ID" value="VDI10649.1"/>
    <property type="molecule type" value="Genomic_DNA"/>
</dbReference>
<comment type="caution">
    <text evidence="2">The sequence shown here is derived from an EMBL/GenBank/DDBJ whole genome shotgun (WGS) entry which is preliminary data.</text>
</comment>
<keyword evidence="3" id="KW-1185">Reference proteome</keyword>
<dbReference type="Proteomes" id="UP000596742">
    <property type="component" value="Unassembled WGS sequence"/>
</dbReference>
<accession>A0A8B6CXW8</accession>
<evidence type="ECO:0000313" key="3">
    <source>
        <dbReference type="Proteomes" id="UP000596742"/>
    </source>
</evidence>
<gene>
    <name evidence="2" type="ORF">MGAL_10B028928</name>
</gene>
<keyword evidence="1" id="KW-0175">Coiled coil</keyword>
<feature type="coiled-coil region" evidence="1">
    <location>
        <begin position="12"/>
        <end position="54"/>
    </location>
</feature>
<proteinExistence type="predicted"/>
<evidence type="ECO:0000256" key="1">
    <source>
        <dbReference type="SAM" id="Coils"/>
    </source>
</evidence>
<evidence type="ECO:0000313" key="2">
    <source>
        <dbReference type="EMBL" id="VDI10649.1"/>
    </source>
</evidence>
<sequence length="99" mass="11284">MKVTEFESKIQSNALKTEVEELKNRTEVIENQNKADLEIKVRELEQKVKSNALKAKVDELKESTEVKQIRNKGPGGAMNLALDKACGQSSYYQLHKCCW</sequence>
<protein>
    <submittedName>
        <fullName evidence="2">Uncharacterized protein</fullName>
    </submittedName>
</protein>
<reference evidence="2" key="1">
    <citation type="submission" date="2018-11" db="EMBL/GenBank/DDBJ databases">
        <authorList>
            <person name="Alioto T."/>
            <person name="Alioto T."/>
        </authorList>
    </citation>
    <scope>NUCLEOTIDE SEQUENCE</scope>
</reference>
<name>A0A8B6CXW8_MYTGA</name>